<dbReference type="InterPro" id="IPR001584">
    <property type="entry name" value="Integrase_cat-core"/>
</dbReference>
<organism evidence="3 4">
    <name type="scientific">Chara braunii</name>
    <name type="common">Braun's stonewort</name>
    <dbReference type="NCBI Taxonomy" id="69332"/>
    <lineage>
        <taxon>Eukaryota</taxon>
        <taxon>Viridiplantae</taxon>
        <taxon>Streptophyta</taxon>
        <taxon>Charophyceae</taxon>
        <taxon>Charales</taxon>
        <taxon>Characeae</taxon>
        <taxon>Chara</taxon>
    </lineage>
</organism>
<dbReference type="Gene3D" id="3.20.140.10">
    <property type="entry name" value="nicotinate phosphoribosyltransferase"/>
    <property type="match status" value="1"/>
</dbReference>
<gene>
    <name evidence="3" type="ORF">CBR_g54871</name>
</gene>
<dbReference type="GO" id="GO:0015074">
    <property type="term" value="P:DNA integration"/>
    <property type="evidence" value="ECO:0007669"/>
    <property type="project" value="InterPro"/>
</dbReference>
<dbReference type="UniPathway" id="UPA00253">
    <property type="reaction ID" value="UER00457"/>
</dbReference>
<accession>A0A388JPS5</accession>
<evidence type="ECO:0000259" key="2">
    <source>
        <dbReference type="PROSITE" id="PS50994"/>
    </source>
</evidence>
<sequence length="320" mass="36490">MLPPPDTLKSIARLADFVSDFGGPDLLGNVTRYCEACEGCRHCKSRNHRPYSELRPLPVPLRRREAIAMDITGPFPEHKTGVDGILTVVDRLTKFAMFLPCRYHAKAPELAEVLYAGWIPTKGYPKEIVCDRDTRFMSDFWLALIKRWGSSLKPRLATPKPMGLRRTLIRPDQKDWVERLPDAELAYNSSIHPAIGMSPFEFEHGSLVTSPLDTIIPRAAESDDHLLFLRRMQELLVKARDQMVKTQQRMSQQANHQRTTVEPLPSLDELRSHCKSQLAALRPDHKRSLNPTPYKVSVTDNLYSYIHFLWLSEAPVGELA</sequence>
<dbReference type="Gene3D" id="3.30.420.10">
    <property type="entry name" value="Ribonuclease H-like superfamily/Ribonuclease H"/>
    <property type="match status" value="1"/>
</dbReference>
<dbReference type="GO" id="GO:0009435">
    <property type="term" value="P:NAD+ biosynthetic process"/>
    <property type="evidence" value="ECO:0007669"/>
    <property type="project" value="UniProtKB-UniPathway"/>
</dbReference>
<evidence type="ECO:0000313" key="3">
    <source>
        <dbReference type="EMBL" id="GBG59768.1"/>
    </source>
</evidence>
<dbReference type="InterPro" id="IPR012337">
    <property type="entry name" value="RNaseH-like_sf"/>
</dbReference>
<evidence type="ECO:0000313" key="4">
    <source>
        <dbReference type="Proteomes" id="UP000265515"/>
    </source>
</evidence>
<proteinExistence type="predicted"/>
<dbReference type="Pfam" id="PF17956">
    <property type="entry name" value="NAPRTase_C"/>
    <property type="match status" value="1"/>
</dbReference>
<dbReference type="InterPro" id="IPR036397">
    <property type="entry name" value="RNaseH_sf"/>
</dbReference>
<comment type="pathway">
    <text evidence="1">Cofactor biosynthesis; NAD(+) biosynthesis.</text>
</comment>
<dbReference type="AlphaFoldDB" id="A0A388JPS5"/>
<dbReference type="PROSITE" id="PS50994">
    <property type="entry name" value="INTEGRASE"/>
    <property type="match status" value="1"/>
</dbReference>
<dbReference type="EMBL" id="BFEA01000006">
    <property type="protein sequence ID" value="GBG59768.1"/>
    <property type="molecule type" value="Genomic_DNA"/>
</dbReference>
<dbReference type="GO" id="GO:0003676">
    <property type="term" value="F:nucleic acid binding"/>
    <property type="evidence" value="ECO:0007669"/>
    <property type="project" value="InterPro"/>
</dbReference>
<dbReference type="InterPro" id="IPR050951">
    <property type="entry name" value="Retrovirus_Pol_polyprotein"/>
</dbReference>
<dbReference type="Gramene" id="GBG59768">
    <property type="protein sequence ID" value="GBG59768"/>
    <property type="gene ID" value="CBR_g54871"/>
</dbReference>
<protein>
    <recommendedName>
        <fullName evidence="2">Integrase catalytic domain-containing protein</fullName>
    </recommendedName>
</protein>
<dbReference type="SUPFAM" id="SSF51690">
    <property type="entry name" value="Nicotinate/Quinolinate PRTase C-terminal domain-like"/>
    <property type="match status" value="1"/>
</dbReference>
<dbReference type="InterPro" id="IPR036068">
    <property type="entry name" value="Nicotinate_pribotase-like_C"/>
</dbReference>
<keyword evidence="4" id="KW-1185">Reference proteome</keyword>
<reference evidence="3 4" key="1">
    <citation type="journal article" date="2018" name="Cell">
        <title>The Chara Genome: Secondary Complexity and Implications for Plant Terrestrialization.</title>
        <authorList>
            <person name="Nishiyama T."/>
            <person name="Sakayama H."/>
            <person name="Vries J.D."/>
            <person name="Buschmann H."/>
            <person name="Saint-Marcoux D."/>
            <person name="Ullrich K.K."/>
            <person name="Haas F.B."/>
            <person name="Vanderstraeten L."/>
            <person name="Becker D."/>
            <person name="Lang D."/>
            <person name="Vosolsobe S."/>
            <person name="Rombauts S."/>
            <person name="Wilhelmsson P.K.I."/>
            <person name="Janitza P."/>
            <person name="Kern R."/>
            <person name="Heyl A."/>
            <person name="Rumpler F."/>
            <person name="Villalobos L.I.A.C."/>
            <person name="Clay J.M."/>
            <person name="Skokan R."/>
            <person name="Toyoda A."/>
            <person name="Suzuki Y."/>
            <person name="Kagoshima H."/>
            <person name="Schijlen E."/>
            <person name="Tajeshwar N."/>
            <person name="Catarino B."/>
            <person name="Hetherington A.J."/>
            <person name="Saltykova A."/>
            <person name="Bonnot C."/>
            <person name="Breuninger H."/>
            <person name="Symeonidi A."/>
            <person name="Radhakrishnan G.V."/>
            <person name="Van Nieuwerburgh F."/>
            <person name="Deforce D."/>
            <person name="Chang C."/>
            <person name="Karol K.G."/>
            <person name="Hedrich R."/>
            <person name="Ulvskov P."/>
            <person name="Glockner G."/>
            <person name="Delwiche C.F."/>
            <person name="Petrasek J."/>
            <person name="Van de Peer Y."/>
            <person name="Friml J."/>
            <person name="Beilby M."/>
            <person name="Dolan L."/>
            <person name="Kohara Y."/>
            <person name="Sugano S."/>
            <person name="Fujiyama A."/>
            <person name="Delaux P.-M."/>
            <person name="Quint M."/>
            <person name="TheiBen G."/>
            <person name="Hagemann M."/>
            <person name="Harholt J."/>
            <person name="Dunand C."/>
            <person name="Zachgo S."/>
            <person name="Langdale J."/>
            <person name="Maumus F."/>
            <person name="Straeten D.V.D."/>
            <person name="Gould S.B."/>
            <person name="Rensing S.A."/>
        </authorList>
    </citation>
    <scope>NUCLEOTIDE SEQUENCE [LARGE SCALE GENOMIC DNA]</scope>
    <source>
        <strain evidence="3 4">S276</strain>
    </source>
</reference>
<dbReference type="PANTHER" id="PTHR37984">
    <property type="entry name" value="PROTEIN CBG26694"/>
    <property type="match status" value="1"/>
</dbReference>
<evidence type="ECO:0000256" key="1">
    <source>
        <dbReference type="ARBA" id="ARBA00004790"/>
    </source>
</evidence>
<dbReference type="OrthoDB" id="193380at2759"/>
<name>A0A388JPS5_CHABU</name>
<feature type="domain" description="Integrase catalytic" evidence="2">
    <location>
        <begin position="52"/>
        <end position="219"/>
    </location>
</feature>
<dbReference type="InterPro" id="IPR041619">
    <property type="entry name" value="NAPRTase_C"/>
</dbReference>
<dbReference type="Proteomes" id="UP000265515">
    <property type="component" value="Unassembled WGS sequence"/>
</dbReference>
<dbReference type="PANTHER" id="PTHR37984:SF5">
    <property type="entry name" value="PROTEIN NYNRIN-LIKE"/>
    <property type="match status" value="1"/>
</dbReference>
<dbReference type="SUPFAM" id="SSF53098">
    <property type="entry name" value="Ribonuclease H-like"/>
    <property type="match status" value="1"/>
</dbReference>
<comment type="caution">
    <text evidence="3">The sequence shown here is derived from an EMBL/GenBank/DDBJ whole genome shotgun (WGS) entry which is preliminary data.</text>
</comment>